<evidence type="ECO:0000313" key="1">
    <source>
        <dbReference type="EMBL" id="MCD7464451.1"/>
    </source>
</evidence>
<gene>
    <name evidence="1" type="ORF">HAX54_052769</name>
</gene>
<evidence type="ECO:0000313" key="2">
    <source>
        <dbReference type="Proteomes" id="UP000823775"/>
    </source>
</evidence>
<proteinExistence type="predicted"/>
<feature type="non-terminal residue" evidence="1">
    <location>
        <position position="76"/>
    </location>
</feature>
<reference evidence="1 2" key="1">
    <citation type="journal article" date="2021" name="BMC Genomics">
        <title>Datura genome reveals duplications of psychoactive alkaloid biosynthetic genes and high mutation rate following tissue culture.</title>
        <authorList>
            <person name="Rajewski A."/>
            <person name="Carter-House D."/>
            <person name="Stajich J."/>
            <person name="Litt A."/>
        </authorList>
    </citation>
    <scope>NUCLEOTIDE SEQUENCE [LARGE SCALE GENOMIC DNA]</scope>
    <source>
        <strain evidence="1">AR-01</strain>
    </source>
</reference>
<comment type="caution">
    <text evidence="1">The sequence shown here is derived from an EMBL/GenBank/DDBJ whole genome shotgun (WGS) entry which is preliminary data.</text>
</comment>
<organism evidence="1 2">
    <name type="scientific">Datura stramonium</name>
    <name type="common">Jimsonweed</name>
    <name type="synonym">Common thornapple</name>
    <dbReference type="NCBI Taxonomy" id="4076"/>
    <lineage>
        <taxon>Eukaryota</taxon>
        <taxon>Viridiplantae</taxon>
        <taxon>Streptophyta</taxon>
        <taxon>Embryophyta</taxon>
        <taxon>Tracheophyta</taxon>
        <taxon>Spermatophyta</taxon>
        <taxon>Magnoliopsida</taxon>
        <taxon>eudicotyledons</taxon>
        <taxon>Gunneridae</taxon>
        <taxon>Pentapetalae</taxon>
        <taxon>asterids</taxon>
        <taxon>lamiids</taxon>
        <taxon>Solanales</taxon>
        <taxon>Solanaceae</taxon>
        <taxon>Solanoideae</taxon>
        <taxon>Datureae</taxon>
        <taxon>Datura</taxon>
    </lineage>
</organism>
<protein>
    <submittedName>
        <fullName evidence="1">Uncharacterized protein</fullName>
    </submittedName>
</protein>
<name>A0ABS8T013_DATST</name>
<accession>A0ABS8T013</accession>
<keyword evidence="2" id="KW-1185">Reference proteome</keyword>
<dbReference type="Proteomes" id="UP000823775">
    <property type="component" value="Unassembled WGS sequence"/>
</dbReference>
<dbReference type="EMBL" id="JACEIK010000966">
    <property type="protein sequence ID" value="MCD7464451.1"/>
    <property type="molecule type" value="Genomic_DNA"/>
</dbReference>
<sequence>MEGFALHLQKTAVNQRGVQARMLGQKSKNWKVNREPAKCRFGTDLSKKLSNIALIYAWACEMQEVPTCGAGSTHVQ</sequence>